<accession>A0A1B6HNE1</accession>
<dbReference type="AlphaFoldDB" id="A0A1B6HNE1"/>
<name>A0A1B6HNE1_9HEMI</name>
<feature type="compositionally biased region" description="Basic and acidic residues" evidence="1">
    <location>
        <begin position="189"/>
        <end position="198"/>
    </location>
</feature>
<proteinExistence type="predicted"/>
<feature type="compositionally biased region" description="Acidic residues" evidence="1">
    <location>
        <begin position="108"/>
        <end position="128"/>
    </location>
</feature>
<feature type="non-terminal residue" evidence="2">
    <location>
        <position position="1"/>
    </location>
</feature>
<feature type="compositionally biased region" description="Basic and acidic residues" evidence="1">
    <location>
        <begin position="16"/>
        <end position="25"/>
    </location>
</feature>
<evidence type="ECO:0000313" key="2">
    <source>
        <dbReference type="EMBL" id="JAS76193.1"/>
    </source>
</evidence>
<feature type="compositionally biased region" description="Polar residues" evidence="1">
    <location>
        <begin position="1"/>
        <end position="15"/>
    </location>
</feature>
<protein>
    <submittedName>
        <fullName evidence="2">Uncharacterized protein</fullName>
    </submittedName>
</protein>
<feature type="compositionally biased region" description="Basic and acidic residues" evidence="1">
    <location>
        <begin position="61"/>
        <end position="70"/>
    </location>
</feature>
<feature type="compositionally biased region" description="Acidic residues" evidence="1">
    <location>
        <begin position="71"/>
        <end position="100"/>
    </location>
</feature>
<dbReference type="EMBL" id="GECU01031513">
    <property type="protein sequence ID" value="JAS76193.1"/>
    <property type="molecule type" value="Transcribed_RNA"/>
</dbReference>
<evidence type="ECO:0000256" key="1">
    <source>
        <dbReference type="SAM" id="MobiDB-lite"/>
    </source>
</evidence>
<feature type="region of interest" description="Disordered" evidence="1">
    <location>
        <begin position="1"/>
        <end position="198"/>
    </location>
</feature>
<sequence>STSVDYNEQLSNDQNKFIEQDKELPETIDNDDDMPLSRLMAGSEHIEEASDAEGESDMDDEKLSMIKEKTIDEEDGEEEGDMEGEGEEELEEPEEEEDGPENLVKGEGEDEEQEADQEDGGSGDDDPDREMIVVKQEPFEDEEDEETIKRKMIENDEEADDNAAKKSKKGSGRESGSDSESGDNSQSGIDKKNTERKLTNLRKNIREVMDENQLDEATLAAQRQEMERLRRVQEQQRIIREVNRQINLNRQ</sequence>
<organism evidence="2">
    <name type="scientific">Homalodisca liturata</name>
    <dbReference type="NCBI Taxonomy" id="320908"/>
    <lineage>
        <taxon>Eukaryota</taxon>
        <taxon>Metazoa</taxon>
        <taxon>Ecdysozoa</taxon>
        <taxon>Arthropoda</taxon>
        <taxon>Hexapoda</taxon>
        <taxon>Insecta</taxon>
        <taxon>Pterygota</taxon>
        <taxon>Neoptera</taxon>
        <taxon>Paraneoptera</taxon>
        <taxon>Hemiptera</taxon>
        <taxon>Auchenorrhyncha</taxon>
        <taxon>Membracoidea</taxon>
        <taxon>Cicadellidae</taxon>
        <taxon>Cicadellinae</taxon>
        <taxon>Proconiini</taxon>
        <taxon>Homalodisca</taxon>
    </lineage>
</organism>
<feature type="compositionally biased region" description="Acidic residues" evidence="1">
    <location>
        <begin position="49"/>
        <end position="60"/>
    </location>
</feature>
<feature type="non-terminal residue" evidence="2">
    <location>
        <position position="251"/>
    </location>
</feature>
<feature type="compositionally biased region" description="Low complexity" evidence="1">
    <location>
        <begin position="178"/>
        <end position="188"/>
    </location>
</feature>
<reference evidence="2" key="1">
    <citation type="submission" date="2015-11" db="EMBL/GenBank/DDBJ databases">
        <title>De novo transcriptome assembly of four potential Pierce s Disease insect vectors from Arizona vineyards.</title>
        <authorList>
            <person name="Tassone E.E."/>
        </authorList>
    </citation>
    <scope>NUCLEOTIDE SEQUENCE</scope>
</reference>
<gene>
    <name evidence="2" type="ORF">g.6</name>
</gene>